<accession>A0A926QM51</accession>
<organism evidence="1 2">
    <name type="scientific">Paenibacillus sedimenti</name>
    <dbReference type="NCBI Taxonomy" id="2770274"/>
    <lineage>
        <taxon>Bacteria</taxon>
        <taxon>Bacillati</taxon>
        <taxon>Bacillota</taxon>
        <taxon>Bacilli</taxon>
        <taxon>Bacillales</taxon>
        <taxon>Paenibacillaceae</taxon>
        <taxon>Paenibacillus</taxon>
    </lineage>
</organism>
<evidence type="ECO:0000313" key="1">
    <source>
        <dbReference type="EMBL" id="MBD0384325.1"/>
    </source>
</evidence>
<dbReference type="AlphaFoldDB" id="A0A926QM51"/>
<dbReference type="Proteomes" id="UP000650466">
    <property type="component" value="Unassembled WGS sequence"/>
</dbReference>
<protein>
    <submittedName>
        <fullName evidence="1">Uncharacterized protein</fullName>
    </submittedName>
</protein>
<evidence type="ECO:0000313" key="2">
    <source>
        <dbReference type="Proteomes" id="UP000650466"/>
    </source>
</evidence>
<comment type="caution">
    <text evidence="1">The sequence shown here is derived from an EMBL/GenBank/DDBJ whole genome shotgun (WGS) entry which is preliminary data.</text>
</comment>
<proteinExistence type="predicted"/>
<sequence length="29" mass="3481">MSQKKIHEIHQKLGPRAIEILENHPYEIK</sequence>
<gene>
    <name evidence="1" type="ORF">ICC18_30195</name>
</gene>
<keyword evidence="2" id="KW-1185">Reference proteome</keyword>
<name>A0A926QM51_9BACL</name>
<dbReference type="EMBL" id="JACVVD010000018">
    <property type="protein sequence ID" value="MBD0384325.1"/>
    <property type="molecule type" value="Genomic_DNA"/>
</dbReference>
<reference evidence="1" key="1">
    <citation type="submission" date="2020-09" db="EMBL/GenBank/DDBJ databases">
        <title>Draft Genome Sequence of Paenibacillus sp. WST5.</title>
        <authorList>
            <person name="Bao Z."/>
        </authorList>
    </citation>
    <scope>NUCLEOTIDE SEQUENCE</scope>
    <source>
        <strain evidence="1">WST5</strain>
    </source>
</reference>